<keyword evidence="3" id="KW-0489">Methyltransferase</keyword>
<feature type="domain" description="Methylated-DNA-[protein]-cysteine S-methyltransferase DNA binding" evidence="2">
    <location>
        <begin position="6"/>
        <end position="87"/>
    </location>
</feature>
<proteinExistence type="predicted"/>
<dbReference type="Gene3D" id="1.10.10.10">
    <property type="entry name" value="Winged helix-like DNA-binding domain superfamily/Winged helix DNA-binding domain"/>
    <property type="match status" value="1"/>
</dbReference>
<name>A0A1H0TC15_9BACT</name>
<dbReference type="CDD" id="cd06445">
    <property type="entry name" value="ATase"/>
    <property type="match status" value="1"/>
</dbReference>
<evidence type="ECO:0000313" key="4">
    <source>
        <dbReference type="Proteomes" id="UP000199073"/>
    </source>
</evidence>
<dbReference type="EMBL" id="FNJI01000023">
    <property type="protein sequence ID" value="SDP51046.1"/>
    <property type="molecule type" value="Genomic_DNA"/>
</dbReference>
<dbReference type="InterPro" id="IPR014048">
    <property type="entry name" value="MethylDNA_cys_MeTrfase_DNA-bd"/>
</dbReference>
<keyword evidence="4" id="KW-1185">Reference proteome</keyword>
<dbReference type="GO" id="GO:0006281">
    <property type="term" value="P:DNA repair"/>
    <property type="evidence" value="ECO:0007669"/>
    <property type="project" value="InterPro"/>
</dbReference>
<dbReference type="GO" id="GO:0008168">
    <property type="term" value="F:methyltransferase activity"/>
    <property type="evidence" value="ECO:0007669"/>
    <property type="project" value="UniProtKB-KW"/>
</dbReference>
<reference evidence="3 4" key="1">
    <citation type="submission" date="2016-10" db="EMBL/GenBank/DDBJ databases">
        <authorList>
            <person name="de Groot N.N."/>
        </authorList>
    </citation>
    <scope>NUCLEOTIDE SEQUENCE [LARGE SCALE GENOMIC DNA]</scope>
    <source>
        <strain evidence="3 4">DSM 12130</strain>
    </source>
</reference>
<dbReference type="InterPro" id="IPR052520">
    <property type="entry name" value="ATL_DNA_repair"/>
</dbReference>
<dbReference type="GO" id="GO:0032259">
    <property type="term" value="P:methylation"/>
    <property type="evidence" value="ECO:0007669"/>
    <property type="project" value="UniProtKB-KW"/>
</dbReference>
<evidence type="ECO:0000256" key="1">
    <source>
        <dbReference type="ARBA" id="ARBA00022763"/>
    </source>
</evidence>
<keyword evidence="3" id="KW-0808">Transferase</keyword>
<dbReference type="RefSeq" id="WP_218121811.1">
    <property type="nucleotide sequence ID" value="NZ_FNJI01000023.1"/>
</dbReference>
<dbReference type="Proteomes" id="UP000199073">
    <property type="component" value="Unassembled WGS sequence"/>
</dbReference>
<dbReference type="Pfam" id="PF01035">
    <property type="entry name" value="DNA_binding_1"/>
    <property type="match status" value="1"/>
</dbReference>
<accession>A0A1H0TC15</accession>
<dbReference type="PANTHER" id="PTHR42942">
    <property type="entry name" value="6-O-METHYLGUANINE DNA METHYLTRANSFERASE"/>
    <property type="match status" value="1"/>
</dbReference>
<evidence type="ECO:0000313" key="3">
    <source>
        <dbReference type="EMBL" id="SDP51046.1"/>
    </source>
</evidence>
<dbReference type="InterPro" id="IPR036217">
    <property type="entry name" value="MethylDNA_cys_MeTrfase_DNAb"/>
</dbReference>
<gene>
    <name evidence="3" type="ORF">SAMN05660330_02990</name>
</gene>
<dbReference type="InterPro" id="IPR036388">
    <property type="entry name" value="WH-like_DNA-bd_sf"/>
</dbReference>
<organism evidence="3 4">
    <name type="scientific">Desulforhopalus singaporensis</name>
    <dbReference type="NCBI Taxonomy" id="91360"/>
    <lineage>
        <taxon>Bacteria</taxon>
        <taxon>Pseudomonadati</taxon>
        <taxon>Thermodesulfobacteriota</taxon>
        <taxon>Desulfobulbia</taxon>
        <taxon>Desulfobulbales</taxon>
        <taxon>Desulfocapsaceae</taxon>
        <taxon>Desulforhopalus</taxon>
    </lineage>
</organism>
<dbReference type="AlphaFoldDB" id="A0A1H0TC15"/>
<sequence length="107" mass="12023">MLKDSFVMKVVDIVGRIPYGMVATYGDIACCAGNRNGARQVGRILHACADKYNLPWHRVVNRQGRVSARRCGDGDQDQRHLLMGEGIVFDCSGRIDFSSRLWIPVER</sequence>
<dbReference type="PANTHER" id="PTHR42942:SF1">
    <property type="entry name" value="ALKYLTRANSFERASE-LIKE PROTEIN 1"/>
    <property type="match status" value="1"/>
</dbReference>
<dbReference type="SUPFAM" id="SSF46767">
    <property type="entry name" value="Methylated DNA-protein cysteine methyltransferase, C-terminal domain"/>
    <property type="match status" value="1"/>
</dbReference>
<protein>
    <submittedName>
        <fullName evidence="3">Methylated-DNA-protein-cysteine methyltransferase related protein</fullName>
    </submittedName>
</protein>
<keyword evidence="1" id="KW-0227">DNA damage</keyword>
<evidence type="ECO:0000259" key="2">
    <source>
        <dbReference type="Pfam" id="PF01035"/>
    </source>
</evidence>